<accession>A0ABU2V056</accession>
<keyword evidence="1" id="KW-0812">Transmembrane</keyword>
<feature type="transmembrane region" description="Helical" evidence="1">
    <location>
        <begin position="12"/>
        <end position="35"/>
    </location>
</feature>
<dbReference type="Proteomes" id="UP001183824">
    <property type="component" value="Unassembled WGS sequence"/>
</dbReference>
<reference evidence="3" key="1">
    <citation type="submission" date="2023-07" db="EMBL/GenBank/DDBJ databases">
        <title>30 novel species of actinomycetes from the DSMZ collection.</title>
        <authorList>
            <person name="Nouioui I."/>
        </authorList>
    </citation>
    <scope>NUCLEOTIDE SEQUENCE [LARGE SCALE GENOMIC DNA]</scope>
    <source>
        <strain evidence="3">DSM 41640</strain>
    </source>
</reference>
<keyword evidence="1" id="KW-1133">Transmembrane helix</keyword>
<keyword evidence="1" id="KW-0472">Membrane</keyword>
<comment type="caution">
    <text evidence="2">The sequence shown here is derived from an EMBL/GenBank/DDBJ whole genome shotgun (WGS) entry which is preliminary data.</text>
</comment>
<evidence type="ECO:0000313" key="2">
    <source>
        <dbReference type="EMBL" id="MDT0478942.1"/>
    </source>
</evidence>
<gene>
    <name evidence="2" type="ORF">RNB18_01850</name>
</gene>
<dbReference type="EMBL" id="JAVREZ010000001">
    <property type="protein sequence ID" value="MDT0478942.1"/>
    <property type="molecule type" value="Genomic_DNA"/>
</dbReference>
<sequence>MDAPLFPGRATAALVGTLVGAAAGILLVSAAGALAVEVDGVFALLAICLPALCGAVVGAFVTRGHSRSNPR</sequence>
<protein>
    <submittedName>
        <fullName evidence="2">Uncharacterized protein</fullName>
    </submittedName>
</protein>
<evidence type="ECO:0000256" key="1">
    <source>
        <dbReference type="SAM" id="Phobius"/>
    </source>
</evidence>
<proteinExistence type="predicted"/>
<feature type="transmembrane region" description="Helical" evidence="1">
    <location>
        <begin position="41"/>
        <end position="61"/>
    </location>
</feature>
<name>A0ABU2V056_9ACTN</name>
<keyword evidence="3" id="KW-1185">Reference proteome</keyword>
<evidence type="ECO:0000313" key="3">
    <source>
        <dbReference type="Proteomes" id="UP001183824"/>
    </source>
</evidence>
<dbReference type="RefSeq" id="WP_311712348.1">
    <property type="nucleotide sequence ID" value="NZ_JAVREZ010000001.1"/>
</dbReference>
<organism evidence="2 3">
    <name type="scientific">Streptomyces doebereineriae</name>
    <dbReference type="NCBI Taxonomy" id="3075528"/>
    <lineage>
        <taxon>Bacteria</taxon>
        <taxon>Bacillati</taxon>
        <taxon>Actinomycetota</taxon>
        <taxon>Actinomycetes</taxon>
        <taxon>Kitasatosporales</taxon>
        <taxon>Streptomycetaceae</taxon>
        <taxon>Streptomyces</taxon>
    </lineage>
</organism>